<dbReference type="RefSeq" id="WP_143979241.1">
    <property type="nucleotide sequence ID" value="NZ_CP041695.1"/>
</dbReference>
<reference evidence="2 3" key="1">
    <citation type="submission" date="2019-07" db="EMBL/GenBank/DDBJ databases">
        <title>Complete Genome Sequence and Methylome Analysis of Nocardia otitidis-caviarum NEB252.</title>
        <authorList>
            <person name="Fomenkov A."/>
            <person name="Anton B.P."/>
            <person name="Vincze T."/>
            <person name="Roberts R.J."/>
        </authorList>
    </citation>
    <scope>NUCLEOTIDE SEQUENCE [LARGE SCALE GENOMIC DNA]</scope>
    <source>
        <strain evidence="2 3">NEB252</strain>
    </source>
</reference>
<dbReference type="AlphaFoldDB" id="A0A516NF35"/>
<sequence length="154" mass="17562">MTGHHLAQLNLAILKHPLDDPRMVDFTSNLEPINALAESSPGFVWRLVDDSGKDATTMRPVGADVIVNLTVWENREALWDYVYRSGHLEFLRRRGDWFERPRQDMIVLWWIPAGHIPTLEDAIERLTMLRANGPSPRAFSLRENYSAADAQALA</sequence>
<dbReference type="GeneID" id="80330947"/>
<dbReference type="Proteomes" id="UP000317039">
    <property type="component" value="Chromosome"/>
</dbReference>
<dbReference type="Pfam" id="PF11695">
    <property type="entry name" value="DUF3291"/>
    <property type="match status" value="1"/>
</dbReference>
<dbReference type="InterPro" id="IPR021708">
    <property type="entry name" value="DUF3291"/>
</dbReference>
<dbReference type="SUPFAM" id="SSF54909">
    <property type="entry name" value="Dimeric alpha+beta barrel"/>
    <property type="match status" value="1"/>
</dbReference>
<feature type="domain" description="DUF3291" evidence="1">
    <location>
        <begin position="6"/>
        <end position="143"/>
    </location>
</feature>
<protein>
    <submittedName>
        <fullName evidence="2">DUF3291 domain-containing protein</fullName>
    </submittedName>
</protein>
<proteinExistence type="predicted"/>
<evidence type="ECO:0000259" key="1">
    <source>
        <dbReference type="Pfam" id="PF11695"/>
    </source>
</evidence>
<dbReference type="KEGG" id="nod:FOH10_00830"/>
<dbReference type="InterPro" id="IPR011008">
    <property type="entry name" value="Dimeric_a/b-barrel"/>
</dbReference>
<accession>A0A516NF35</accession>
<gene>
    <name evidence="2" type="ORF">FOH10_00830</name>
</gene>
<evidence type="ECO:0000313" key="2">
    <source>
        <dbReference type="EMBL" id="QDP77501.1"/>
    </source>
</evidence>
<dbReference type="EMBL" id="CP041695">
    <property type="protein sequence ID" value="QDP77501.1"/>
    <property type="molecule type" value="Genomic_DNA"/>
</dbReference>
<name>A0A516NF35_9NOCA</name>
<organism evidence="2 3">
    <name type="scientific">Nocardia otitidiscaviarum</name>
    <dbReference type="NCBI Taxonomy" id="1823"/>
    <lineage>
        <taxon>Bacteria</taxon>
        <taxon>Bacillati</taxon>
        <taxon>Actinomycetota</taxon>
        <taxon>Actinomycetes</taxon>
        <taxon>Mycobacteriales</taxon>
        <taxon>Nocardiaceae</taxon>
        <taxon>Nocardia</taxon>
    </lineage>
</organism>
<evidence type="ECO:0000313" key="3">
    <source>
        <dbReference type="Proteomes" id="UP000317039"/>
    </source>
</evidence>